<dbReference type="SUPFAM" id="SSF53335">
    <property type="entry name" value="S-adenosyl-L-methionine-dependent methyltransferases"/>
    <property type="match status" value="1"/>
</dbReference>
<dbReference type="Proteomes" id="UP000002899">
    <property type="component" value="Chromosome IV"/>
</dbReference>
<accession>A0A1N6LXB1</accession>
<feature type="transmembrane region" description="Helical" evidence="1">
    <location>
        <begin position="12"/>
        <end position="29"/>
    </location>
</feature>
<keyword evidence="1" id="KW-1133">Transmembrane helix</keyword>
<dbReference type="PANTHER" id="PTHR45036:SF1">
    <property type="entry name" value="METHYLTRANSFERASE LIKE 7A"/>
    <property type="match status" value="1"/>
</dbReference>
<keyword evidence="3" id="KW-0489">Methyltransferase</keyword>
<dbReference type="PANTHER" id="PTHR45036">
    <property type="entry name" value="METHYLTRANSFERASE LIKE 7B"/>
    <property type="match status" value="1"/>
</dbReference>
<dbReference type="Gene3D" id="3.40.50.150">
    <property type="entry name" value="Vaccinia Virus protein VP39"/>
    <property type="match status" value="1"/>
</dbReference>
<dbReference type="AlphaFoldDB" id="A0A1N6LXB1"/>
<evidence type="ECO:0000313" key="4">
    <source>
        <dbReference type="Proteomes" id="UP000002899"/>
    </source>
</evidence>
<dbReference type="Pfam" id="PF08241">
    <property type="entry name" value="Methyltransf_11"/>
    <property type="match status" value="1"/>
</dbReference>
<dbReference type="GO" id="GO:0032259">
    <property type="term" value="P:methylation"/>
    <property type="evidence" value="ECO:0007669"/>
    <property type="project" value="UniProtKB-KW"/>
</dbReference>
<reference evidence="3 4" key="2">
    <citation type="journal article" date="2013" name="PLoS ONE">
        <title>Whole genome mapping and re-organization of the nuclear and mitochondrial genomes of Babesia microti isolates.</title>
        <authorList>
            <person name="Cornillot E."/>
            <person name="Dassouli A."/>
            <person name="Garg A."/>
            <person name="Pachikara N."/>
            <person name="Randazzo S."/>
            <person name="Depoix D."/>
            <person name="Carcy B."/>
            <person name="Delbecq S."/>
            <person name="Frutos R."/>
            <person name="Silva J.C."/>
            <person name="Sutton R."/>
            <person name="Krause P.J."/>
            <person name="Mamoun C.B."/>
        </authorList>
    </citation>
    <scope>NUCLEOTIDE SEQUENCE [LARGE SCALE GENOMIC DNA]</scope>
    <source>
        <strain evidence="3 4">RI</strain>
    </source>
</reference>
<proteinExistence type="predicted"/>
<keyword evidence="3" id="KW-0808">Transferase</keyword>
<name>A0A1N6LXB1_BABMR</name>
<dbReference type="KEGG" id="bmic:BmR1_04g05170"/>
<reference evidence="3 4" key="3">
    <citation type="journal article" date="2016" name="Sci. Rep.">
        <title>Genome-wide diversity and gene expression profiling of Babesia microti isolates identify polymorphic genes that mediate host-pathogen interactions.</title>
        <authorList>
            <person name="Silva J.C."/>
            <person name="Cornillot E."/>
            <person name="McCracken C."/>
            <person name="Usmani-Brown S."/>
            <person name="Dwivedi A."/>
            <person name="Ifeonu O.O."/>
            <person name="Crabtree J."/>
            <person name="Gotia H.T."/>
            <person name="Virji A.Z."/>
            <person name="Reynes C."/>
            <person name="Colinge J."/>
            <person name="Kumar V."/>
            <person name="Lawres L."/>
            <person name="Pazzi J.E."/>
            <person name="Pablo J.V."/>
            <person name="Hung C."/>
            <person name="Brancato J."/>
            <person name="Kumari P."/>
            <person name="Orvis J."/>
            <person name="Tretina K."/>
            <person name="Chibucos M."/>
            <person name="Ott S."/>
            <person name="Sadzewicz L."/>
            <person name="Sengamalay N."/>
            <person name="Shetty A.C."/>
            <person name="Su Q."/>
            <person name="Tallon L."/>
            <person name="Fraser C.M."/>
            <person name="Frutos R."/>
            <person name="Molina D.M."/>
            <person name="Krause P.J."/>
            <person name="Ben Mamoun C."/>
        </authorList>
    </citation>
    <scope>NUCLEOTIDE SEQUENCE [LARGE SCALE GENOMIC DNA]</scope>
    <source>
        <strain evidence="3 4">RI</strain>
    </source>
</reference>
<dbReference type="EC" id="2.1.1.-" evidence="3"/>
<evidence type="ECO:0000256" key="1">
    <source>
        <dbReference type="SAM" id="Phobius"/>
    </source>
</evidence>
<reference evidence="3 4" key="1">
    <citation type="journal article" date="2012" name="Nucleic Acids Res.">
        <title>Sequencing of the smallest Apicomplexan genome from the human pathogen Babesia microti.</title>
        <authorList>
            <person name="Cornillot E."/>
            <person name="Hadj-Kaddour K."/>
            <person name="Dassouli A."/>
            <person name="Noel B."/>
            <person name="Ranwez V."/>
            <person name="Vacherie B."/>
            <person name="Augagneur Y."/>
            <person name="Bres V."/>
            <person name="Duclos A."/>
            <person name="Randazzo S."/>
            <person name="Carcy B."/>
            <person name="Debierre-Grockiego F."/>
            <person name="Delbecq S."/>
            <person name="Moubri-Menage K."/>
            <person name="Shams-Eldin H."/>
            <person name="Usmani-Brown S."/>
            <person name="Bringaud F."/>
            <person name="Wincker P."/>
            <person name="Vivares C.P."/>
            <person name="Schwarz R.T."/>
            <person name="Schetters T.P."/>
            <person name="Krause P.J."/>
            <person name="Gorenflot A."/>
            <person name="Berry V."/>
            <person name="Barbe V."/>
            <person name="Ben Mamoun C."/>
        </authorList>
    </citation>
    <scope>NUCLEOTIDE SEQUENCE [LARGE SCALE GENOMIC DNA]</scope>
    <source>
        <strain evidence="3 4">RI</strain>
    </source>
</reference>
<organism evidence="3 4">
    <name type="scientific">Babesia microti (strain RI)</name>
    <dbReference type="NCBI Taxonomy" id="1133968"/>
    <lineage>
        <taxon>Eukaryota</taxon>
        <taxon>Sar</taxon>
        <taxon>Alveolata</taxon>
        <taxon>Apicomplexa</taxon>
        <taxon>Aconoidasida</taxon>
        <taxon>Piroplasmida</taxon>
        <taxon>Babesiidae</taxon>
        <taxon>Babesia</taxon>
    </lineage>
</organism>
<keyword evidence="1" id="KW-0812">Transmembrane</keyword>
<dbReference type="RefSeq" id="XP_021337611.1">
    <property type="nucleotide sequence ID" value="XM_021482354.1"/>
</dbReference>
<dbReference type="InterPro" id="IPR029063">
    <property type="entry name" value="SAM-dependent_MTases_sf"/>
</dbReference>
<sequence length="282" mass="32698">MTKWLTWSKVKIGAITFNGIWFAIIYHSYVSRRPKYRECDAPSETHRLRIFNSIAQNYDAIHKPIEKKLGLENKRLKHFRQARGHVLELGSGTGLNLNCYKNIHSLTCVDKSLQMCKELTKNVQKLKPDFPVIIIHGDASKLPFDNCSFDTIVTTHTLCSVENPEGTISEINRVLKRKGRYLSIERGKIYYGVTRRIMQFLDLYPNPVIPWENGYYEDRDPHELISNMDIKAMKVFNYGVHYMVTASKCLSNNDNEIFDLENKPGIPKPNEGAKIFYKYTVE</sequence>
<dbReference type="InterPro" id="IPR013216">
    <property type="entry name" value="Methyltransf_11"/>
</dbReference>
<evidence type="ECO:0000313" key="3">
    <source>
        <dbReference type="EMBL" id="SIO73519.1"/>
    </source>
</evidence>
<gene>
    <name evidence="3" type="ORF">BmR1_04g05170</name>
</gene>
<keyword evidence="1" id="KW-0472">Membrane</keyword>
<dbReference type="GO" id="GO:0008757">
    <property type="term" value="F:S-adenosylmethionine-dependent methyltransferase activity"/>
    <property type="evidence" value="ECO:0007669"/>
    <property type="project" value="InterPro"/>
</dbReference>
<protein>
    <submittedName>
        <fullName evidence="3">Uncharacterized methyltransferase C3B9.04 mitochondrial</fullName>
        <ecNumber evidence="3">2.1.1.-</ecNumber>
    </submittedName>
</protein>
<feature type="domain" description="Methyltransferase type 11" evidence="2">
    <location>
        <begin position="87"/>
        <end position="181"/>
    </location>
</feature>
<dbReference type="EMBL" id="LN871599">
    <property type="protein sequence ID" value="SIO73519.1"/>
    <property type="molecule type" value="Genomic_DNA"/>
</dbReference>
<dbReference type="VEuPathDB" id="PiroplasmaDB:BmR1_04g05170"/>
<dbReference type="InterPro" id="IPR052356">
    <property type="entry name" value="Thiol_S-MT"/>
</dbReference>
<keyword evidence="4" id="KW-1185">Reference proteome</keyword>
<evidence type="ECO:0000259" key="2">
    <source>
        <dbReference type="Pfam" id="PF08241"/>
    </source>
</evidence>
<dbReference type="CDD" id="cd02440">
    <property type="entry name" value="AdoMet_MTases"/>
    <property type="match status" value="1"/>
</dbReference>
<dbReference type="OrthoDB" id="416496at2759"/>
<dbReference type="GeneID" id="24425678"/>